<evidence type="ECO:0000256" key="1">
    <source>
        <dbReference type="ARBA" id="ARBA00001933"/>
    </source>
</evidence>
<dbReference type="RefSeq" id="WP_147893746.1">
    <property type="nucleotide sequence ID" value="NZ_BAAANR010000001.1"/>
</dbReference>
<name>A0A5C8I229_9MICO</name>
<dbReference type="InterPro" id="IPR029066">
    <property type="entry name" value="PLP-binding_barrel"/>
</dbReference>
<dbReference type="EMBL" id="VRSV01000001">
    <property type="protein sequence ID" value="TXK13062.1"/>
    <property type="molecule type" value="Genomic_DNA"/>
</dbReference>
<dbReference type="Gene3D" id="2.40.37.10">
    <property type="entry name" value="Lyase, Ornithine Decarboxylase, Chain A, domain 1"/>
    <property type="match status" value="1"/>
</dbReference>
<dbReference type="SUPFAM" id="SSF51419">
    <property type="entry name" value="PLP-binding barrel"/>
    <property type="match status" value="1"/>
</dbReference>
<sequence>MTAALHVDLDLLAANLARVRATVAPSEPMLVVKNDAYGHGLVPVVRRAAAEGVRWFGAFDVCTGRIVRRELGEAARIFVWMTATADDALDAVHDDLDIGVGDAASLDDVASAARTLARRARIHLKIDTGLHRNGVRPEEWPAFVTRAAALVDEGVVEVVGVWSHIAEASDDDDDDARRIFDAAVTVAEQSGLRPSHRHLAASAASFARAEFRYDLVRIGAFAYGVRSAGGVDERDLGVRLISSLRAEVTSVDDEGAHIELGALDGLPSTLGGRVEVLTPAGPRQLESVGEHSRIAGWPSASIGDVVTVFGGADNEKSPTDLAEAIGSVGEEILVRLSPLVPRRYEGRVD</sequence>
<evidence type="ECO:0000313" key="7">
    <source>
        <dbReference type="Proteomes" id="UP000321034"/>
    </source>
</evidence>
<dbReference type="GO" id="GO:0008784">
    <property type="term" value="F:alanine racemase activity"/>
    <property type="evidence" value="ECO:0007669"/>
    <property type="project" value="InterPro"/>
</dbReference>
<dbReference type="Pfam" id="PF01168">
    <property type="entry name" value="Ala_racemase_N"/>
    <property type="match status" value="1"/>
</dbReference>
<keyword evidence="3" id="KW-0413">Isomerase</keyword>
<dbReference type="AlphaFoldDB" id="A0A5C8I229"/>
<dbReference type="InterPro" id="IPR011079">
    <property type="entry name" value="Ala_racemase_C"/>
</dbReference>
<dbReference type="InterPro" id="IPR000821">
    <property type="entry name" value="Ala_racemase"/>
</dbReference>
<proteinExistence type="predicted"/>
<dbReference type="GO" id="GO:0030632">
    <property type="term" value="P:D-alanine biosynthetic process"/>
    <property type="evidence" value="ECO:0007669"/>
    <property type="project" value="TreeGrafter"/>
</dbReference>
<keyword evidence="2 4" id="KW-0663">Pyridoxal phosphate</keyword>
<reference evidence="6 7" key="1">
    <citation type="submission" date="2019-08" db="EMBL/GenBank/DDBJ databases">
        <authorList>
            <person name="Dong K."/>
        </authorList>
    </citation>
    <scope>NUCLEOTIDE SEQUENCE [LARGE SCALE GENOMIC DNA]</scope>
    <source>
        <strain evidence="6 7">JCM14558</strain>
    </source>
</reference>
<dbReference type="SUPFAM" id="SSF50621">
    <property type="entry name" value="Alanine racemase C-terminal domain-like"/>
    <property type="match status" value="1"/>
</dbReference>
<keyword evidence="7" id="KW-1185">Reference proteome</keyword>
<dbReference type="GO" id="GO:0005829">
    <property type="term" value="C:cytosol"/>
    <property type="evidence" value="ECO:0007669"/>
    <property type="project" value="TreeGrafter"/>
</dbReference>
<evidence type="ECO:0000256" key="3">
    <source>
        <dbReference type="ARBA" id="ARBA00023235"/>
    </source>
</evidence>
<evidence type="ECO:0000256" key="2">
    <source>
        <dbReference type="ARBA" id="ARBA00022898"/>
    </source>
</evidence>
<comment type="caution">
    <text evidence="6">The sequence shown here is derived from an EMBL/GenBank/DDBJ whole genome shotgun (WGS) entry which is preliminary data.</text>
</comment>
<dbReference type="GO" id="GO:0030170">
    <property type="term" value="F:pyridoxal phosphate binding"/>
    <property type="evidence" value="ECO:0007669"/>
    <property type="project" value="TreeGrafter"/>
</dbReference>
<dbReference type="OrthoDB" id="9813814at2"/>
<feature type="modified residue" description="N6-(pyridoxal phosphate)lysine" evidence="4">
    <location>
        <position position="33"/>
    </location>
</feature>
<dbReference type="PANTHER" id="PTHR30511">
    <property type="entry name" value="ALANINE RACEMASE"/>
    <property type="match status" value="1"/>
</dbReference>
<comment type="cofactor">
    <cofactor evidence="1 4">
        <name>pyridoxal 5'-phosphate</name>
        <dbReference type="ChEBI" id="CHEBI:597326"/>
    </cofactor>
</comment>
<dbReference type="InterPro" id="IPR009006">
    <property type="entry name" value="Ala_racemase/Decarboxylase_C"/>
</dbReference>
<dbReference type="PANTHER" id="PTHR30511:SF0">
    <property type="entry name" value="ALANINE RACEMASE, CATABOLIC-RELATED"/>
    <property type="match status" value="1"/>
</dbReference>
<protein>
    <submittedName>
        <fullName evidence="6">Alanine racemase</fullName>
    </submittedName>
</protein>
<dbReference type="PRINTS" id="PR00992">
    <property type="entry name" value="ALARACEMASE"/>
</dbReference>
<accession>A0A5C8I229</accession>
<evidence type="ECO:0000256" key="4">
    <source>
        <dbReference type="PIRSR" id="PIRSR600821-50"/>
    </source>
</evidence>
<dbReference type="GO" id="GO:0009252">
    <property type="term" value="P:peptidoglycan biosynthetic process"/>
    <property type="evidence" value="ECO:0007669"/>
    <property type="project" value="TreeGrafter"/>
</dbReference>
<dbReference type="SMART" id="SM01005">
    <property type="entry name" value="Ala_racemase_C"/>
    <property type="match status" value="1"/>
</dbReference>
<evidence type="ECO:0000313" key="6">
    <source>
        <dbReference type="EMBL" id="TXK13062.1"/>
    </source>
</evidence>
<dbReference type="Proteomes" id="UP000321034">
    <property type="component" value="Unassembled WGS sequence"/>
</dbReference>
<feature type="domain" description="Alanine racemase C-terminal" evidence="5">
    <location>
        <begin position="241"/>
        <end position="345"/>
    </location>
</feature>
<gene>
    <name evidence="6" type="ORF">FVP77_06435</name>
</gene>
<dbReference type="InterPro" id="IPR001608">
    <property type="entry name" value="Ala_racemase_N"/>
</dbReference>
<dbReference type="Gene3D" id="3.20.20.10">
    <property type="entry name" value="Alanine racemase"/>
    <property type="match status" value="1"/>
</dbReference>
<organism evidence="6 7">
    <name type="scientific">Microbacterium hatanonis</name>
    <dbReference type="NCBI Taxonomy" id="404366"/>
    <lineage>
        <taxon>Bacteria</taxon>
        <taxon>Bacillati</taxon>
        <taxon>Actinomycetota</taxon>
        <taxon>Actinomycetes</taxon>
        <taxon>Micrococcales</taxon>
        <taxon>Microbacteriaceae</taxon>
        <taxon>Microbacterium</taxon>
    </lineage>
</organism>
<evidence type="ECO:0000259" key="5">
    <source>
        <dbReference type="SMART" id="SM01005"/>
    </source>
</evidence>